<name>A0A9D0ZRD1_9FIRM</name>
<comment type="function">
    <text evidence="8">Catalyzes the stereoinversion of LL-2,6-diaminopimelate (L,L-DAP) to meso-diaminopimelate (meso-DAP), a precursor of L-lysine and an essential component of the bacterial peptidoglycan.</text>
</comment>
<protein>
    <recommendedName>
        <fullName evidence="3 8">Diaminopimelate epimerase</fullName>
        <shortName evidence="8">DAP epimerase</shortName>
        <ecNumber evidence="3 8">5.1.1.7</ecNumber>
    </recommendedName>
    <alternativeName>
        <fullName evidence="8">PLP-independent amino acid racemase</fullName>
    </alternativeName>
</protein>
<evidence type="ECO:0000256" key="6">
    <source>
        <dbReference type="ARBA" id="ARBA00023235"/>
    </source>
</evidence>
<organism evidence="10 11">
    <name type="scientific">Candidatus Pullichristensenella stercorigallinarum</name>
    <dbReference type="NCBI Taxonomy" id="2840909"/>
    <lineage>
        <taxon>Bacteria</taxon>
        <taxon>Bacillati</taxon>
        <taxon>Bacillota</taxon>
        <taxon>Clostridia</taxon>
        <taxon>Candidatus Pullichristensenella</taxon>
    </lineage>
</organism>
<feature type="site" description="Could be important to modulate the pK values of the two catalytic cysteine residues" evidence="8">
    <location>
        <position position="150"/>
    </location>
</feature>
<feature type="active site" description="Proton donor" evidence="8">
    <location>
        <position position="72"/>
    </location>
</feature>
<reference evidence="10" key="1">
    <citation type="submission" date="2020-10" db="EMBL/GenBank/DDBJ databases">
        <authorList>
            <person name="Gilroy R."/>
        </authorList>
    </citation>
    <scope>NUCLEOTIDE SEQUENCE</scope>
    <source>
        <strain evidence="10">ChiSjej6B24-2974</strain>
    </source>
</reference>
<dbReference type="Pfam" id="PF01678">
    <property type="entry name" value="DAP_epimerase"/>
    <property type="match status" value="2"/>
</dbReference>
<dbReference type="PROSITE" id="PS01326">
    <property type="entry name" value="DAP_EPIMERASE"/>
    <property type="match status" value="1"/>
</dbReference>
<feature type="binding site" evidence="8">
    <location>
        <position position="63"/>
    </location>
    <ligand>
        <name>substrate</name>
    </ligand>
</feature>
<accession>A0A9D0ZRD1</accession>
<feature type="binding site" evidence="8">
    <location>
        <begin position="209"/>
        <end position="210"/>
    </location>
    <ligand>
        <name>substrate</name>
    </ligand>
</feature>
<feature type="binding site" evidence="8">
    <location>
        <begin position="199"/>
        <end position="200"/>
    </location>
    <ligand>
        <name>substrate</name>
    </ligand>
</feature>
<feature type="binding site" evidence="8">
    <location>
        <position position="11"/>
    </location>
    <ligand>
        <name>substrate</name>
    </ligand>
</feature>
<evidence type="ECO:0000256" key="3">
    <source>
        <dbReference type="ARBA" id="ARBA00013080"/>
    </source>
</evidence>
<dbReference type="AlphaFoldDB" id="A0A9D0ZRD1"/>
<comment type="similarity">
    <text evidence="2 8">Belongs to the diaminopimelate epimerase family.</text>
</comment>
<evidence type="ECO:0000313" key="11">
    <source>
        <dbReference type="Proteomes" id="UP000824260"/>
    </source>
</evidence>
<dbReference type="Gene3D" id="3.10.310.10">
    <property type="entry name" value="Diaminopimelate Epimerase, Chain A, domain 1"/>
    <property type="match status" value="2"/>
</dbReference>
<evidence type="ECO:0000256" key="8">
    <source>
        <dbReference type="HAMAP-Rule" id="MF_00197"/>
    </source>
</evidence>
<keyword evidence="5 8" id="KW-0457">Lysine biosynthesis</keyword>
<feature type="binding site" evidence="8">
    <location>
        <position position="181"/>
    </location>
    <ligand>
        <name>substrate</name>
    </ligand>
</feature>
<evidence type="ECO:0000256" key="7">
    <source>
        <dbReference type="ARBA" id="ARBA00051712"/>
    </source>
</evidence>
<evidence type="ECO:0000256" key="5">
    <source>
        <dbReference type="ARBA" id="ARBA00023154"/>
    </source>
</evidence>
<feature type="site" description="Could be important to modulate the pK values of the two catalytic cysteine residues" evidence="8">
    <location>
        <position position="199"/>
    </location>
</feature>
<dbReference type="GO" id="GO:0005829">
    <property type="term" value="C:cytosol"/>
    <property type="evidence" value="ECO:0007669"/>
    <property type="project" value="TreeGrafter"/>
</dbReference>
<keyword evidence="4 8" id="KW-0028">Amino-acid biosynthesis</keyword>
<dbReference type="GO" id="GO:0009089">
    <property type="term" value="P:lysine biosynthetic process via diaminopimelate"/>
    <property type="evidence" value="ECO:0007669"/>
    <property type="project" value="UniProtKB-UniRule"/>
</dbReference>
<dbReference type="InterPro" id="IPR018510">
    <property type="entry name" value="DAP_epimerase_AS"/>
</dbReference>
<dbReference type="EMBL" id="DVFZ01000122">
    <property type="protein sequence ID" value="HIQ84074.1"/>
    <property type="molecule type" value="Genomic_DNA"/>
</dbReference>
<comment type="subunit">
    <text evidence="8">Homodimer.</text>
</comment>
<dbReference type="PANTHER" id="PTHR31689">
    <property type="entry name" value="DIAMINOPIMELATE EPIMERASE, CHLOROPLASTIC"/>
    <property type="match status" value="1"/>
</dbReference>
<dbReference type="EC" id="5.1.1.7" evidence="3 8"/>
<keyword evidence="8" id="KW-0963">Cytoplasm</keyword>
<comment type="caution">
    <text evidence="8">Lacks conserved residue(s) required for the propagation of feature annotation.</text>
</comment>
<comment type="subcellular location">
    <subcellularLocation>
        <location evidence="8">Cytoplasm</location>
    </subcellularLocation>
</comment>
<dbReference type="SUPFAM" id="SSF54506">
    <property type="entry name" value="Diaminopimelate epimerase-like"/>
    <property type="match status" value="1"/>
</dbReference>
<dbReference type="HAMAP" id="MF_00197">
    <property type="entry name" value="DAP_epimerase"/>
    <property type="match status" value="1"/>
</dbReference>
<proteinExistence type="inferred from homology"/>
<evidence type="ECO:0000256" key="9">
    <source>
        <dbReference type="PROSITE-ProRule" id="PRU10125"/>
    </source>
</evidence>
<feature type="binding site" evidence="8">
    <location>
        <begin position="73"/>
        <end position="74"/>
    </location>
    <ligand>
        <name>substrate</name>
    </ligand>
</feature>
<feature type="active site" description="Proton acceptor" evidence="8">
    <location>
        <position position="208"/>
    </location>
</feature>
<comment type="pathway">
    <text evidence="1 8">Amino-acid biosynthesis; L-lysine biosynthesis via DAP pathway; DL-2,6-diaminopimelate from LL-2,6-diaminopimelate: step 1/1.</text>
</comment>
<evidence type="ECO:0000256" key="4">
    <source>
        <dbReference type="ARBA" id="ARBA00022605"/>
    </source>
</evidence>
<feature type="active site" evidence="9">
    <location>
        <position position="72"/>
    </location>
</feature>
<comment type="catalytic activity">
    <reaction evidence="7 8">
        <text>(2S,6S)-2,6-diaminopimelate = meso-2,6-diaminopimelate</text>
        <dbReference type="Rhea" id="RHEA:15393"/>
        <dbReference type="ChEBI" id="CHEBI:57609"/>
        <dbReference type="ChEBI" id="CHEBI:57791"/>
        <dbReference type="EC" id="5.1.1.7"/>
    </reaction>
</comment>
<comment type="caution">
    <text evidence="10">The sequence shown here is derived from an EMBL/GenBank/DDBJ whole genome shotgun (WGS) entry which is preliminary data.</text>
</comment>
<dbReference type="InterPro" id="IPR001653">
    <property type="entry name" value="DAP_epimerase_DapF"/>
</dbReference>
<feature type="binding site" evidence="8">
    <location>
        <position position="148"/>
    </location>
    <ligand>
        <name>substrate</name>
    </ligand>
</feature>
<evidence type="ECO:0000256" key="1">
    <source>
        <dbReference type="ARBA" id="ARBA00005196"/>
    </source>
</evidence>
<dbReference type="NCBIfam" id="TIGR00652">
    <property type="entry name" value="DapF"/>
    <property type="match status" value="1"/>
</dbReference>
<reference evidence="10" key="2">
    <citation type="journal article" date="2021" name="PeerJ">
        <title>Extensive microbial diversity within the chicken gut microbiome revealed by metagenomics and culture.</title>
        <authorList>
            <person name="Gilroy R."/>
            <person name="Ravi A."/>
            <person name="Getino M."/>
            <person name="Pursley I."/>
            <person name="Horton D.L."/>
            <person name="Alikhan N.F."/>
            <person name="Baker D."/>
            <person name="Gharbi K."/>
            <person name="Hall N."/>
            <person name="Watson M."/>
            <person name="Adriaenssens E.M."/>
            <person name="Foster-Nyarko E."/>
            <person name="Jarju S."/>
            <person name="Secka A."/>
            <person name="Antonio M."/>
            <person name="Oren A."/>
            <person name="Chaudhuri R.R."/>
            <person name="La Ragione R."/>
            <person name="Hildebrand F."/>
            <person name="Pallen M.J."/>
        </authorList>
    </citation>
    <scope>NUCLEOTIDE SEQUENCE</scope>
    <source>
        <strain evidence="10">ChiSjej6B24-2974</strain>
    </source>
</reference>
<evidence type="ECO:0000256" key="2">
    <source>
        <dbReference type="ARBA" id="ARBA00010219"/>
    </source>
</evidence>
<sequence length="269" mass="28843">MKFVKMHGLGNDFVFLGGEDAKRVEDPAALARKLCQKHFGICADGLVLILPSDVANARMRIFNPDGSEAEMCGNALRCVGKYLYESGAVARDCMSVETLGGVKPLRVNVQEGRVHSVAADMGLARIGEAVKINLGGHETPFLPVDMGNPHAVTYDLYPGEAEFEHFGPFVERHALFPNRTNVEFCRAVSPTRAEVRVWERGAGPTLACGTGASAAFAAGVQLGHLREKAEVFLPGGRLIFKIGKNGHVIVSGPAEVSFFGELPEEAAKP</sequence>
<dbReference type="GO" id="GO:0008837">
    <property type="term" value="F:diaminopimelate epimerase activity"/>
    <property type="evidence" value="ECO:0007669"/>
    <property type="project" value="UniProtKB-UniRule"/>
</dbReference>
<gene>
    <name evidence="8" type="primary">dapF</name>
    <name evidence="10" type="ORF">IAA52_13370</name>
</gene>
<dbReference type="Proteomes" id="UP000824260">
    <property type="component" value="Unassembled WGS sequence"/>
</dbReference>
<evidence type="ECO:0000313" key="10">
    <source>
        <dbReference type="EMBL" id="HIQ84074.1"/>
    </source>
</evidence>
<keyword evidence="6 8" id="KW-0413">Isomerase</keyword>
<dbReference type="PANTHER" id="PTHR31689:SF0">
    <property type="entry name" value="DIAMINOPIMELATE EPIMERASE"/>
    <property type="match status" value="1"/>
</dbReference>